<comment type="similarity">
    <text evidence="2 8">Belongs to the ammonia transporter channel (TC 1.A.11.2) family.</text>
</comment>
<comment type="subcellular location">
    <subcellularLocation>
        <location evidence="8">Cell membrane</location>
        <topology evidence="8">Multi-pass membrane protein</topology>
    </subcellularLocation>
    <subcellularLocation>
        <location evidence="1">Membrane</location>
        <topology evidence="1">Multi-pass membrane protein</topology>
    </subcellularLocation>
</comment>
<feature type="transmembrane region" description="Helical" evidence="8">
    <location>
        <begin position="235"/>
        <end position="257"/>
    </location>
</feature>
<feature type="transmembrane region" description="Helical" evidence="8">
    <location>
        <begin position="269"/>
        <end position="287"/>
    </location>
</feature>
<proteinExistence type="inferred from homology"/>
<keyword evidence="7 8" id="KW-0924">Ammonia transport</keyword>
<feature type="transmembrane region" description="Helical" evidence="8">
    <location>
        <begin position="130"/>
        <end position="152"/>
    </location>
</feature>
<keyword evidence="11" id="KW-1185">Reference proteome</keyword>
<feature type="transmembrane region" description="Helical" evidence="8">
    <location>
        <begin position="164"/>
        <end position="185"/>
    </location>
</feature>
<dbReference type="SUPFAM" id="SSF111352">
    <property type="entry name" value="Ammonium transporter"/>
    <property type="match status" value="1"/>
</dbReference>
<comment type="caution">
    <text evidence="10">The sequence shown here is derived from an EMBL/GenBank/DDBJ whole genome shotgun (WGS) entry which is preliminary data.</text>
</comment>
<evidence type="ECO:0000256" key="2">
    <source>
        <dbReference type="ARBA" id="ARBA00005887"/>
    </source>
</evidence>
<evidence type="ECO:0000259" key="9">
    <source>
        <dbReference type="Pfam" id="PF00909"/>
    </source>
</evidence>
<accession>A0A2C6ME60</accession>
<sequence>MELDVQTLAAGIDTVWVLLCAALVFFMEAGFAFLEAGFIRAKNSLNIVMKVFMDCTVGILSYWAIGFAVMYGLDKAGLFGTSGFFIQGDFSHLGLRIPVYAFWLFQAAFAVAVASIVSGAVAERMKFAPYIIYSIVTCAIIYPVAGHWIWSADGWLAQLGMKDFAGSAAVHAVGGWSALAAVLVLGPRTGKYNPDGSVNVLPAHNMHLAALGAFILWVGWFGFNPGSALTGLDSNIARIAVTTNLAAAAGGTMGTLYTMFKYGKPDPSMTINGVLAGLVAVTAGTAFVSPAGAVVIGAVAGVLVVLAVPFFDKLKADDPVGAIAVHGVCGSFGALAVGIFAEDGGLLYGGGFHLLEVQALGLLAVSAWAFGVSYLTFYLIKKTVGVRVSADEELEGLDLVEHGIPAYSGNALNQGLDGLPAPDFGVCPAVGEIKQKLAT</sequence>
<feature type="transmembrane region" description="Helical" evidence="8">
    <location>
        <begin position="293"/>
        <end position="311"/>
    </location>
</feature>
<dbReference type="PANTHER" id="PTHR11730:SF89">
    <property type="entry name" value="AMMONIUM TRANSPORTER SLL0108-RELATED"/>
    <property type="match status" value="1"/>
</dbReference>
<feature type="transmembrane region" description="Helical" evidence="8">
    <location>
        <begin position="206"/>
        <end position="223"/>
    </location>
</feature>
<dbReference type="EMBL" id="AWQQ01000088">
    <property type="protein sequence ID" value="PHJ37596.1"/>
    <property type="molecule type" value="Genomic_DNA"/>
</dbReference>
<reference evidence="10 11" key="1">
    <citation type="submission" date="2013-09" db="EMBL/GenBank/DDBJ databases">
        <title>Biodegradation of hydrocarbons in the deep terrestrial subsurface : characterization of a microbial consortium composed of two Desulfotomaculum species originating from a deep geological formation.</title>
        <authorList>
            <person name="Aullo T."/>
            <person name="Berlendis S."/>
            <person name="Lascourreges J.-F."/>
            <person name="Dessort D."/>
            <person name="Saint-Laurent S."/>
            <person name="Schraauwers B."/>
            <person name="Mas J."/>
            <person name="Magot M."/>
            <person name="Ranchou-Peyruse A."/>
        </authorList>
    </citation>
    <scope>NUCLEOTIDE SEQUENCE [LARGE SCALE GENOMIC DNA]</scope>
    <source>
        <strain evidence="10 11">Bs107</strain>
    </source>
</reference>
<keyword evidence="6 8" id="KW-0472">Membrane</keyword>
<evidence type="ECO:0000256" key="4">
    <source>
        <dbReference type="ARBA" id="ARBA00022692"/>
    </source>
</evidence>
<dbReference type="InterPro" id="IPR018047">
    <property type="entry name" value="Ammonium_transpt_CS"/>
</dbReference>
<dbReference type="InterPro" id="IPR029020">
    <property type="entry name" value="Ammonium/urea_transptr"/>
</dbReference>
<keyword evidence="5 8" id="KW-1133">Transmembrane helix</keyword>
<dbReference type="GO" id="GO:0005886">
    <property type="term" value="C:plasma membrane"/>
    <property type="evidence" value="ECO:0007669"/>
    <property type="project" value="UniProtKB-SubCell"/>
</dbReference>
<evidence type="ECO:0000256" key="7">
    <source>
        <dbReference type="ARBA" id="ARBA00023177"/>
    </source>
</evidence>
<evidence type="ECO:0000256" key="6">
    <source>
        <dbReference type="ARBA" id="ARBA00023136"/>
    </source>
</evidence>
<dbReference type="OrthoDB" id="9814202at2"/>
<keyword evidence="3 8" id="KW-0813">Transport</keyword>
<organism evidence="10 11">
    <name type="scientific">Desulforamulus profundi</name>
    <dbReference type="NCBI Taxonomy" id="1383067"/>
    <lineage>
        <taxon>Bacteria</taxon>
        <taxon>Bacillati</taxon>
        <taxon>Bacillota</taxon>
        <taxon>Clostridia</taxon>
        <taxon>Eubacteriales</taxon>
        <taxon>Peptococcaceae</taxon>
        <taxon>Desulforamulus</taxon>
    </lineage>
</organism>
<feature type="domain" description="Ammonium transporter AmtB-like" evidence="9">
    <location>
        <begin position="15"/>
        <end position="407"/>
    </location>
</feature>
<evidence type="ECO:0000313" key="11">
    <source>
        <dbReference type="Proteomes" id="UP000222564"/>
    </source>
</evidence>
<dbReference type="Pfam" id="PF00909">
    <property type="entry name" value="Ammonium_transp"/>
    <property type="match status" value="1"/>
</dbReference>
<name>A0A2C6ME60_9FIRM</name>
<dbReference type="NCBIfam" id="TIGR00836">
    <property type="entry name" value="amt"/>
    <property type="match status" value="1"/>
</dbReference>
<evidence type="ECO:0000256" key="8">
    <source>
        <dbReference type="RuleBase" id="RU362002"/>
    </source>
</evidence>
<dbReference type="GO" id="GO:0008519">
    <property type="term" value="F:ammonium channel activity"/>
    <property type="evidence" value="ECO:0007669"/>
    <property type="project" value="InterPro"/>
</dbReference>
<dbReference type="GO" id="GO:0097272">
    <property type="term" value="P:ammonium homeostasis"/>
    <property type="evidence" value="ECO:0007669"/>
    <property type="project" value="TreeGrafter"/>
</dbReference>
<feature type="transmembrane region" description="Helical" evidence="8">
    <location>
        <begin position="93"/>
        <end position="118"/>
    </location>
</feature>
<evidence type="ECO:0000313" key="10">
    <source>
        <dbReference type="EMBL" id="PHJ37596.1"/>
    </source>
</evidence>
<keyword evidence="4 8" id="KW-0812">Transmembrane</keyword>
<dbReference type="PANTHER" id="PTHR11730">
    <property type="entry name" value="AMMONIUM TRANSPORTER"/>
    <property type="match status" value="1"/>
</dbReference>
<protein>
    <recommendedName>
        <fullName evidence="8">Ammonium transporter</fullName>
    </recommendedName>
</protein>
<dbReference type="Proteomes" id="UP000222564">
    <property type="component" value="Unassembled WGS sequence"/>
</dbReference>
<evidence type="ECO:0000256" key="5">
    <source>
        <dbReference type="ARBA" id="ARBA00022989"/>
    </source>
</evidence>
<feature type="transmembrane region" description="Helical" evidence="8">
    <location>
        <begin position="51"/>
        <end position="73"/>
    </location>
</feature>
<feature type="transmembrane region" description="Helical" evidence="8">
    <location>
        <begin position="323"/>
        <end position="341"/>
    </location>
</feature>
<feature type="transmembrane region" description="Helical" evidence="8">
    <location>
        <begin position="15"/>
        <end position="39"/>
    </location>
</feature>
<dbReference type="InterPro" id="IPR024041">
    <property type="entry name" value="NH4_transpt_AmtB-like_dom"/>
</dbReference>
<dbReference type="PROSITE" id="PS01219">
    <property type="entry name" value="AMMONIUM_TRANSP"/>
    <property type="match status" value="1"/>
</dbReference>
<feature type="transmembrane region" description="Helical" evidence="8">
    <location>
        <begin position="361"/>
        <end position="380"/>
    </location>
</feature>
<dbReference type="RefSeq" id="WP_099083641.1">
    <property type="nucleotide sequence ID" value="NZ_AWQQ01000088.1"/>
</dbReference>
<gene>
    <name evidence="10" type="ORF">P378_15285</name>
</gene>
<dbReference type="Gene3D" id="1.10.3430.10">
    <property type="entry name" value="Ammonium transporter AmtB like domains"/>
    <property type="match status" value="1"/>
</dbReference>
<evidence type="ECO:0000256" key="3">
    <source>
        <dbReference type="ARBA" id="ARBA00022448"/>
    </source>
</evidence>
<dbReference type="FunFam" id="1.10.3430.10:FF:000008">
    <property type="entry name" value="Ammonium transporter"/>
    <property type="match status" value="1"/>
</dbReference>
<dbReference type="InterPro" id="IPR001905">
    <property type="entry name" value="Ammonium_transpt"/>
</dbReference>
<dbReference type="AlphaFoldDB" id="A0A2C6ME60"/>
<evidence type="ECO:0000256" key="1">
    <source>
        <dbReference type="ARBA" id="ARBA00004141"/>
    </source>
</evidence>